<keyword evidence="2" id="KW-1185">Reference proteome</keyword>
<reference evidence="1" key="1">
    <citation type="journal article" date="2020" name="Stud. Mycol.">
        <title>101 Dothideomycetes genomes: a test case for predicting lifestyles and emergence of pathogens.</title>
        <authorList>
            <person name="Haridas S."/>
            <person name="Albert R."/>
            <person name="Binder M."/>
            <person name="Bloem J."/>
            <person name="Labutti K."/>
            <person name="Salamov A."/>
            <person name="Andreopoulos B."/>
            <person name="Baker S."/>
            <person name="Barry K."/>
            <person name="Bills G."/>
            <person name="Bluhm B."/>
            <person name="Cannon C."/>
            <person name="Castanera R."/>
            <person name="Culley D."/>
            <person name="Daum C."/>
            <person name="Ezra D."/>
            <person name="Gonzalez J."/>
            <person name="Henrissat B."/>
            <person name="Kuo A."/>
            <person name="Liang C."/>
            <person name="Lipzen A."/>
            <person name="Lutzoni F."/>
            <person name="Magnuson J."/>
            <person name="Mondo S."/>
            <person name="Nolan M."/>
            <person name="Ohm R."/>
            <person name="Pangilinan J."/>
            <person name="Park H.-J."/>
            <person name="Ramirez L."/>
            <person name="Alfaro M."/>
            <person name="Sun H."/>
            <person name="Tritt A."/>
            <person name="Yoshinaga Y."/>
            <person name="Zwiers L.-H."/>
            <person name="Turgeon B."/>
            <person name="Goodwin S."/>
            <person name="Spatafora J."/>
            <person name="Crous P."/>
            <person name="Grigoriev I."/>
        </authorList>
    </citation>
    <scope>NUCLEOTIDE SEQUENCE</scope>
    <source>
        <strain evidence="1">CBS 110217</strain>
    </source>
</reference>
<dbReference type="OrthoDB" id="3684889at2759"/>
<dbReference type="Proteomes" id="UP000799777">
    <property type="component" value="Unassembled WGS sequence"/>
</dbReference>
<gene>
    <name evidence="1" type="ORF">EK21DRAFT_91787</name>
</gene>
<organism evidence="1 2">
    <name type="scientific">Setomelanomma holmii</name>
    <dbReference type="NCBI Taxonomy" id="210430"/>
    <lineage>
        <taxon>Eukaryota</taxon>
        <taxon>Fungi</taxon>
        <taxon>Dikarya</taxon>
        <taxon>Ascomycota</taxon>
        <taxon>Pezizomycotina</taxon>
        <taxon>Dothideomycetes</taxon>
        <taxon>Pleosporomycetidae</taxon>
        <taxon>Pleosporales</taxon>
        <taxon>Pleosporineae</taxon>
        <taxon>Phaeosphaeriaceae</taxon>
        <taxon>Setomelanomma</taxon>
    </lineage>
</organism>
<accession>A0A9P4H2I3</accession>
<comment type="caution">
    <text evidence="1">The sequence shown here is derived from an EMBL/GenBank/DDBJ whole genome shotgun (WGS) entry which is preliminary data.</text>
</comment>
<dbReference type="AlphaFoldDB" id="A0A9P4H2I3"/>
<protein>
    <submittedName>
        <fullName evidence="1">Uncharacterized protein</fullName>
    </submittedName>
</protein>
<evidence type="ECO:0000313" key="1">
    <source>
        <dbReference type="EMBL" id="KAF2027133.1"/>
    </source>
</evidence>
<proteinExistence type="predicted"/>
<sequence length="313" mass="36139">MDWPAAEDGHKAAVELKTARLRLLAQCRFVKAGEETEQQPRSATDQVIQTEKAREQMFHTLPRELRDMVYNELSEDTIMQVNSCQTMPRNDPGGFNWDIMDFNEPDHHCLNPDLVGQNVFHEIIETVYRTFFIESPLSSQGDLADFFSRDKFGLGIKPADHVRSMVIEIDEVDFGRSTLLSNFSSLALLRPGVKLDLRLMATANEDCEGFTWSSCCGLRPFWNYYVHQCAFHWKEKHLIVSFFDTLGPMFHILCHLRKAGMRVSISIFGAWEEWSTEELLYEHNSNMEFSLVAWHQLILQKKQVSNNIPISAM</sequence>
<evidence type="ECO:0000313" key="2">
    <source>
        <dbReference type="Proteomes" id="UP000799777"/>
    </source>
</evidence>
<name>A0A9P4H2I3_9PLEO</name>
<dbReference type="EMBL" id="ML978231">
    <property type="protein sequence ID" value="KAF2027133.1"/>
    <property type="molecule type" value="Genomic_DNA"/>
</dbReference>